<name>A0A4D9CQJ3_9STRA</name>
<proteinExistence type="inferred from homology"/>
<organism evidence="5 6">
    <name type="scientific">Nannochloropsis salina CCMP1776</name>
    <dbReference type="NCBI Taxonomy" id="1027361"/>
    <lineage>
        <taxon>Eukaryota</taxon>
        <taxon>Sar</taxon>
        <taxon>Stramenopiles</taxon>
        <taxon>Ochrophyta</taxon>
        <taxon>Eustigmatophyceae</taxon>
        <taxon>Eustigmatales</taxon>
        <taxon>Monodopsidaceae</taxon>
        <taxon>Microchloropsis</taxon>
        <taxon>Microchloropsis salina</taxon>
    </lineage>
</organism>
<accession>A0A4D9CQJ3</accession>
<dbReference type="InterPro" id="IPR005322">
    <property type="entry name" value="Peptidase_C69"/>
</dbReference>
<feature type="chain" id="PRO_5020041187" description="Peptidase" evidence="4">
    <location>
        <begin position="23"/>
        <end position="751"/>
    </location>
</feature>
<reference evidence="5 6" key="1">
    <citation type="submission" date="2019-01" db="EMBL/GenBank/DDBJ databases">
        <title>Nuclear Genome Assembly of the Microalgal Biofuel strain Nannochloropsis salina CCMP1776.</title>
        <authorList>
            <person name="Hovde B."/>
        </authorList>
    </citation>
    <scope>NUCLEOTIDE SEQUENCE [LARGE SCALE GENOMIC DNA]</scope>
    <source>
        <strain evidence="5 6">CCMP1776</strain>
    </source>
</reference>
<dbReference type="AlphaFoldDB" id="A0A4D9CQJ3"/>
<dbReference type="PANTHER" id="PTHR12994:SF17">
    <property type="entry name" value="LD30995P"/>
    <property type="match status" value="1"/>
</dbReference>
<feature type="region of interest" description="Disordered" evidence="2">
    <location>
        <begin position="31"/>
        <end position="50"/>
    </location>
</feature>
<evidence type="ECO:0000256" key="2">
    <source>
        <dbReference type="SAM" id="MobiDB-lite"/>
    </source>
</evidence>
<dbReference type="GO" id="GO:0006508">
    <property type="term" value="P:proteolysis"/>
    <property type="evidence" value="ECO:0007669"/>
    <property type="project" value="InterPro"/>
</dbReference>
<evidence type="ECO:0000313" key="6">
    <source>
        <dbReference type="Proteomes" id="UP000355283"/>
    </source>
</evidence>
<evidence type="ECO:0008006" key="7">
    <source>
        <dbReference type="Google" id="ProtNLM"/>
    </source>
</evidence>
<gene>
    <name evidence="5" type="ORF">NSK_007951</name>
</gene>
<dbReference type="PANTHER" id="PTHR12994">
    <property type="entry name" value="SECERNIN"/>
    <property type="match status" value="1"/>
</dbReference>
<sequence>MSGTRLCLRVFILLAISHCTVSVPPPPLERSGALHSALQPNQASEHPPSNALVSHVHVPYSSSLPASPFYPDRISPSPGTDRCTTIIVGPKASVDGSTMTTHTADCAECDFRLAKVPARDWPAGAQRPIYLFASAYPRRVQEGRSPTWEPANLDSSLPQARAWKRKGFSQIIGHIPQVRHTYALIEGLYGIENEHQVAIGESTCSGRFWTKPRGVPNGGQALLEIGELSSIALERCRTARCAIQTMGDLATRYGYYGAQWDGQMDDIIAEAGEALTVGDPREAWIFHILPDDTGTAAIWAAQRVPDEHLSLVANQFIIRGIPRNHSDDFMHSNNLWRVAEKHRLWSPEDGDLDFLHVYGFLRVHSAYATRRVWRVFTLAAPSLAPSLPATVDDYGDSYPFSVRPDKLLTPQDLMRYQRDHYEGTAYDLTQGVAAGPYGDPNRYDPAANLGENVTLLQAGAGFYERSISLFRTSYSTVTQSRSHLPNLVAARVWICQYMPAMSTYTPLYVASTSLPPSYTQGSLFQYTDTCNYWAAASVGNWATRFYRYIRQDVEAAQRSLEAPLFLDAETSDSQAMALLATGDMEGAREVLAEQAGKAAEVALRTWNDLFRTLIARYRDGYKVKDMQSPVFEQEFLFYPYWWLQVSGFFDHSLQMAEPESLPPSTPTVLPEQGVSAKARGRVKKSVTEKDGAAMAVRSSGRAEGEAGERGAGFTASTVVAAVGFVAGLCTALGFWLGQQWSVRQTYAPLGP</sequence>
<evidence type="ECO:0000256" key="1">
    <source>
        <dbReference type="ARBA" id="ARBA00005705"/>
    </source>
</evidence>
<protein>
    <recommendedName>
        <fullName evidence="7">Peptidase</fullName>
    </recommendedName>
</protein>
<comment type="caution">
    <text evidence="5">The sequence shown here is derived from an EMBL/GenBank/DDBJ whole genome shotgun (WGS) entry which is preliminary data.</text>
</comment>
<dbReference type="OrthoDB" id="5175656at2759"/>
<dbReference type="GO" id="GO:0070004">
    <property type="term" value="F:cysteine-type exopeptidase activity"/>
    <property type="evidence" value="ECO:0007669"/>
    <property type="project" value="InterPro"/>
</dbReference>
<dbReference type="Pfam" id="PF03577">
    <property type="entry name" value="Peptidase_C69"/>
    <property type="match status" value="1"/>
</dbReference>
<evidence type="ECO:0000256" key="3">
    <source>
        <dbReference type="SAM" id="Phobius"/>
    </source>
</evidence>
<dbReference type="Proteomes" id="UP000355283">
    <property type="component" value="Unassembled WGS sequence"/>
</dbReference>
<dbReference type="GO" id="GO:0016805">
    <property type="term" value="F:dipeptidase activity"/>
    <property type="evidence" value="ECO:0007669"/>
    <property type="project" value="InterPro"/>
</dbReference>
<keyword evidence="4" id="KW-0732">Signal</keyword>
<feature type="transmembrane region" description="Helical" evidence="3">
    <location>
        <begin position="718"/>
        <end position="736"/>
    </location>
</feature>
<evidence type="ECO:0000256" key="4">
    <source>
        <dbReference type="SAM" id="SignalP"/>
    </source>
</evidence>
<dbReference type="EMBL" id="SDOX01000158">
    <property type="protein sequence ID" value="TFJ80774.1"/>
    <property type="molecule type" value="Genomic_DNA"/>
</dbReference>
<keyword evidence="3" id="KW-0472">Membrane</keyword>
<keyword evidence="3" id="KW-0812">Transmembrane</keyword>
<evidence type="ECO:0000313" key="5">
    <source>
        <dbReference type="EMBL" id="TFJ80774.1"/>
    </source>
</evidence>
<keyword evidence="3" id="KW-1133">Transmembrane helix</keyword>
<comment type="similarity">
    <text evidence="1">Belongs to the peptidase C69 family. Secernin subfamily.</text>
</comment>
<keyword evidence="6" id="KW-1185">Reference proteome</keyword>
<feature type="signal peptide" evidence="4">
    <location>
        <begin position="1"/>
        <end position="22"/>
    </location>
</feature>